<evidence type="ECO:0000313" key="2">
    <source>
        <dbReference type="EMBL" id="GMS79545.1"/>
    </source>
</evidence>
<accession>A0AAV5SH91</accession>
<feature type="compositionally biased region" description="Low complexity" evidence="1">
    <location>
        <begin position="35"/>
        <end position="53"/>
    </location>
</feature>
<feature type="non-terminal residue" evidence="2">
    <location>
        <position position="1"/>
    </location>
</feature>
<proteinExistence type="predicted"/>
<gene>
    <name evidence="2" type="ORF">PENTCL1PPCAC_1720</name>
</gene>
<reference evidence="2" key="1">
    <citation type="submission" date="2023-10" db="EMBL/GenBank/DDBJ databases">
        <title>Genome assembly of Pristionchus species.</title>
        <authorList>
            <person name="Yoshida K."/>
            <person name="Sommer R.J."/>
        </authorList>
    </citation>
    <scope>NUCLEOTIDE SEQUENCE</scope>
    <source>
        <strain evidence="2">RS0144</strain>
    </source>
</reference>
<evidence type="ECO:0000313" key="3">
    <source>
        <dbReference type="Proteomes" id="UP001432027"/>
    </source>
</evidence>
<protein>
    <submittedName>
        <fullName evidence="2">Uncharacterized protein</fullName>
    </submittedName>
</protein>
<feature type="compositionally biased region" description="Basic residues" evidence="1">
    <location>
        <begin position="114"/>
        <end position="138"/>
    </location>
</feature>
<dbReference type="Proteomes" id="UP001432027">
    <property type="component" value="Unassembled WGS sequence"/>
</dbReference>
<dbReference type="AlphaFoldDB" id="A0AAV5SH91"/>
<feature type="region of interest" description="Disordered" evidence="1">
    <location>
        <begin position="35"/>
        <end position="142"/>
    </location>
</feature>
<name>A0AAV5SH91_9BILA</name>
<organism evidence="2 3">
    <name type="scientific">Pristionchus entomophagus</name>
    <dbReference type="NCBI Taxonomy" id="358040"/>
    <lineage>
        <taxon>Eukaryota</taxon>
        <taxon>Metazoa</taxon>
        <taxon>Ecdysozoa</taxon>
        <taxon>Nematoda</taxon>
        <taxon>Chromadorea</taxon>
        <taxon>Rhabditida</taxon>
        <taxon>Rhabditina</taxon>
        <taxon>Diplogasteromorpha</taxon>
        <taxon>Diplogasteroidea</taxon>
        <taxon>Neodiplogasteridae</taxon>
        <taxon>Pristionchus</taxon>
    </lineage>
</organism>
<comment type="caution">
    <text evidence="2">The sequence shown here is derived from an EMBL/GenBank/DDBJ whole genome shotgun (WGS) entry which is preliminary data.</text>
</comment>
<dbReference type="EMBL" id="BTSX01000001">
    <property type="protein sequence ID" value="GMS79545.1"/>
    <property type="molecule type" value="Genomic_DNA"/>
</dbReference>
<feature type="compositionally biased region" description="Low complexity" evidence="1">
    <location>
        <begin position="71"/>
        <end position="86"/>
    </location>
</feature>
<evidence type="ECO:0000256" key="1">
    <source>
        <dbReference type="SAM" id="MobiDB-lite"/>
    </source>
</evidence>
<keyword evidence="3" id="KW-1185">Reference proteome</keyword>
<sequence length="163" mass="18396">HSLHSTQHAEAHRLVRHCRRRLRSVRRVAGSVLLSLPPGDVRSSSDPRGFSGRSPRRRPRPPPGCPRCTHCRSPCTRRCSRSRACSGTGVPRSHPRRPRPGLRRPDPPPSRSLPRPRSHPPRRCPVRSPRSRSSRGHPRQALDASSLALDLLVSVQIRKIFVY</sequence>
<feature type="compositionally biased region" description="Basic residues" evidence="1">
    <location>
        <begin position="93"/>
        <end position="102"/>
    </location>
</feature>